<dbReference type="Proteomes" id="UP001597145">
    <property type="component" value="Unassembled WGS sequence"/>
</dbReference>
<organism evidence="2 3">
    <name type="scientific">Pseudonocardia aurantiaca</name>
    <dbReference type="NCBI Taxonomy" id="75290"/>
    <lineage>
        <taxon>Bacteria</taxon>
        <taxon>Bacillati</taxon>
        <taxon>Actinomycetota</taxon>
        <taxon>Actinomycetes</taxon>
        <taxon>Pseudonocardiales</taxon>
        <taxon>Pseudonocardiaceae</taxon>
        <taxon>Pseudonocardia</taxon>
    </lineage>
</organism>
<evidence type="ECO:0000259" key="1">
    <source>
        <dbReference type="Pfam" id="PF09348"/>
    </source>
</evidence>
<feature type="domain" description="DUF1990" evidence="1">
    <location>
        <begin position="129"/>
        <end position="200"/>
    </location>
</feature>
<reference evidence="3" key="1">
    <citation type="journal article" date="2019" name="Int. J. Syst. Evol. Microbiol.">
        <title>The Global Catalogue of Microorganisms (GCM) 10K type strain sequencing project: providing services to taxonomists for standard genome sequencing and annotation.</title>
        <authorList>
            <consortium name="The Broad Institute Genomics Platform"/>
            <consortium name="The Broad Institute Genome Sequencing Center for Infectious Disease"/>
            <person name="Wu L."/>
            <person name="Ma J."/>
        </authorList>
    </citation>
    <scope>NUCLEOTIDE SEQUENCE [LARGE SCALE GENOMIC DNA]</scope>
    <source>
        <strain evidence="3">JCM 12165</strain>
    </source>
</reference>
<evidence type="ECO:0000313" key="2">
    <source>
        <dbReference type="EMBL" id="MFD1531352.1"/>
    </source>
</evidence>
<dbReference type="RefSeq" id="WP_343983764.1">
    <property type="nucleotide sequence ID" value="NZ_BAAAJG010000016.1"/>
</dbReference>
<comment type="caution">
    <text evidence="2">The sequence shown here is derived from an EMBL/GenBank/DDBJ whole genome shotgun (WGS) entry which is preliminary data.</text>
</comment>
<accession>A0ABW4FQP0</accession>
<sequence length="251" mass="28278">MIVVLPARSREIPGTRLHRVAVVMRWPLGLARVSWRYLWRITPVHRTETTGDERDLPEPIPAEVYDEDVQRVEDGVGPMLRRRYSVCVTGTDVDPDVVLGRFAGDPNCGAPAEVAVFEKIRGEPAALCVGDEFLIRMPGPWNGPVRVIAQSPTSFRLATLRGHLEAGQIEFRCRREEDRLLFEIDSSARSGDRLSHLLYDRLKLAKEIQLNLWVETCLRLARDTGGRTRGGVRVETRRLPEALTPSPRVGV</sequence>
<protein>
    <submittedName>
        <fullName evidence="2">DUF1990 family protein</fullName>
    </submittedName>
</protein>
<evidence type="ECO:0000313" key="3">
    <source>
        <dbReference type="Proteomes" id="UP001597145"/>
    </source>
</evidence>
<dbReference type="InterPro" id="IPR018960">
    <property type="entry name" value="DUF1990"/>
</dbReference>
<dbReference type="Pfam" id="PF09348">
    <property type="entry name" value="DUF1990"/>
    <property type="match status" value="1"/>
</dbReference>
<dbReference type="EMBL" id="JBHUCP010000011">
    <property type="protein sequence ID" value="MFD1531352.1"/>
    <property type="molecule type" value="Genomic_DNA"/>
</dbReference>
<proteinExistence type="predicted"/>
<gene>
    <name evidence="2" type="ORF">ACFSCY_18090</name>
</gene>
<name>A0ABW4FQP0_9PSEU</name>
<keyword evidence="3" id="KW-1185">Reference proteome</keyword>